<feature type="non-terminal residue" evidence="1">
    <location>
        <position position="166"/>
    </location>
</feature>
<dbReference type="AlphaFoldDB" id="A0A382DWM3"/>
<organism evidence="1">
    <name type="scientific">marine metagenome</name>
    <dbReference type="NCBI Taxonomy" id="408172"/>
    <lineage>
        <taxon>unclassified sequences</taxon>
        <taxon>metagenomes</taxon>
        <taxon>ecological metagenomes</taxon>
    </lineage>
</organism>
<sequence>VGLDILREAIRARARGELEGFLEDYGPGEANEIRRAATPGIAFPTDKGALIAKIPPSEEIPGTPSSASTWEAHKDWILEGPYSLPESAVSSISRTTGDICSILDRSEDDRIYGLVVGYVQSGKTANYTALLARAADMGFTFVIVLSGVLNDLRYQTQVRLMRDLTG</sequence>
<dbReference type="EMBL" id="UINC01041418">
    <property type="protein sequence ID" value="SVB42655.1"/>
    <property type="molecule type" value="Genomic_DNA"/>
</dbReference>
<feature type="non-terminal residue" evidence="1">
    <location>
        <position position="1"/>
    </location>
</feature>
<protein>
    <submittedName>
        <fullName evidence="1">Uncharacterized protein</fullName>
    </submittedName>
</protein>
<reference evidence="1" key="1">
    <citation type="submission" date="2018-05" db="EMBL/GenBank/DDBJ databases">
        <authorList>
            <person name="Lanie J.A."/>
            <person name="Ng W.-L."/>
            <person name="Kazmierczak K.M."/>
            <person name="Andrzejewski T.M."/>
            <person name="Davidsen T.M."/>
            <person name="Wayne K.J."/>
            <person name="Tettelin H."/>
            <person name="Glass J.I."/>
            <person name="Rusch D."/>
            <person name="Podicherti R."/>
            <person name="Tsui H.-C.T."/>
            <person name="Winkler M.E."/>
        </authorList>
    </citation>
    <scope>NUCLEOTIDE SEQUENCE</scope>
</reference>
<evidence type="ECO:0000313" key="1">
    <source>
        <dbReference type="EMBL" id="SVB42655.1"/>
    </source>
</evidence>
<name>A0A382DWM3_9ZZZZ</name>
<gene>
    <name evidence="1" type="ORF">METZ01_LOCUS195509</name>
</gene>
<proteinExistence type="predicted"/>
<accession>A0A382DWM3</accession>